<comment type="caution">
    <text evidence="2">The sequence shown here is derived from an EMBL/GenBank/DDBJ whole genome shotgun (WGS) entry which is preliminary data.</text>
</comment>
<organism evidence="2 3">
    <name type="scientific">Knoellia koreensis</name>
    <dbReference type="NCBI Taxonomy" id="2730921"/>
    <lineage>
        <taxon>Bacteria</taxon>
        <taxon>Bacillati</taxon>
        <taxon>Actinomycetota</taxon>
        <taxon>Actinomycetes</taxon>
        <taxon>Micrococcales</taxon>
        <taxon>Intrasporangiaceae</taxon>
        <taxon>Knoellia</taxon>
    </lineage>
</organism>
<evidence type="ECO:0000313" key="2">
    <source>
        <dbReference type="EMBL" id="NNM46300.1"/>
    </source>
</evidence>
<dbReference type="EMBL" id="JABEPQ010000002">
    <property type="protein sequence ID" value="NNM46300.1"/>
    <property type="molecule type" value="Genomic_DNA"/>
</dbReference>
<evidence type="ECO:0000256" key="1">
    <source>
        <dbReference type="SAM" id="MobiDB-lite"/>
    </source>
</evidence>
<dbReference type="RefSeq" id="WP_171243415.1">
    <property type="nucleotide sequence ID" value="NZ_JABEPQ010000002.1"/>
</dbReference>
<feature type="region of interest" description="Disordered" evidence="1">
    <location>
        <begin position="125"/>
        <end position="146"/>
    </location>
</feature>
<protein>
    <recommendedName>
        <fullName evidence="4">DUF600 family protein</fullName>
    </recommendedName>
</protein>
<keyword evidence="3" id="KW-1185">Reference proteome</keyword>
<sequence>MIFGRKKDERIVANQDGSAILNELVKVLQKDAEFPDDEWVSFALIGWFGGDPARVVVYSYDRRGEPFFVDITERKYVPLLERLRAATEGERGELWRAAVMGFVRRDGKLSGEFFYGDDANVWEPSETNGEKTYGQALLARPEDPAN</sequence>
<evidence type="ECO:0008006" key="4">
    <source>
        <dbReference type="Google" id="ProtNLM"/>
    </source>
</evidence>
<gene>
    <name evidence="2" type="ORF">HJG52_09815</name>
</gene>
<reference evidence="2 3" key="1">
    <citation type="submission" date="2020-04" db="EMBL/GenBank/DDBJ databases">
        <title>Knoellia sp. isolate from air conditioner.</title>
        <authorList>
            <person name="Chea S."/>
            <person name="Kim D.-U."/>
        </authorList>
    </citation>
    <scope>NUCLEOTIDE SEQUENCE [LARGE SCALE GENOMIC DNA]</scope>
    <source>
        <strain evidence="2 3">DB2414S</strain>
    </source>
</reference>
<name>A0A849H8W9_9MICO</name>
<proteinExistence type="predicted"/>
<dbReference type="AlphaFoldDB" id="A0A849H8W9"/>
<accession>A0A849H8W9</accession>
<dbReference type="Proteomes" id="UP000588586">
    <property type="component" value="Unassembled WGS sequence"/>
</dbReference>
<evidence type="ECO:0000313" key="3">
    <source>
        <dbReference type="Proteomes" id="UP000588586"/>
    </source>
</evidence>